<evidence type="ECO:0000313" key="10">
    <source>
        <dbReference type="Proteomes" id="UP000580839"/>
    </source>
</evidence>
<dbReference type="InterPro" id="IPR002501">
    <property type="entry name" value="PsdUridine_synth_N"/>
</dbReference>
<sequence>MATLDWHGLVSIDKPIGITSHDAVAKLRRRLASPGAGHLGTLDPAASGLLVVALGAATRAVTVWQGGTKTYEATMRFGVTTASQDLDGEVLETRDAAGLSETQVREASRAFVGALEQVPPMVSALKVGGRRLHELARRGVEVERSPRSVHVRSWEWLGFELPEARFRIVCSGGTYVRTLAHDLGNALGCGAALAALRRTRSEPFGIDRAVSMRDLDELPVAEVLARSGVPLDQALVVLPAVTLDAAGVAAIGVGGRPAESRNTTERGPAASGASPGS</sequence>
<evidence type="ECO:0000259" key="7">
    <source>
        <dbReference type="Pfam" id="PF01509"/>
    </source>
</evidence>
<feature type="domain" description="Pseudouridine synthase II N-terminal" evidence="7">
    <location>
        <begin position="30"/>
        <end position="176"/>
    </location>
</feature>
<accession>A0A849SF62</accession>
<evidence type="ECO:0000256" key="1">
    <source>
        <dbReference type="ARBA" id="ARBA00000385"/>
    </source>
</evidence>
<dbReference type="Pfam" id="PF16198">
    <property type="entry name" value="TruB_C_2"/>
    <property type="match status" value="1"/>
</dbReference>
<dbReference type="InterPro" id="IPR032819">
    <property type="entry name" value="TruB_C"/>
</dbReference>
<dbReference type="SUPFAM" id="SSF55120">
    <property type="entry name" value="Pseudouridine synthase"/>
    <property type="match status" value="1"/>
</dbReference>
<feature type="non-terminal residue" evidence="9">
    <location>
        <position position="277"/>
    </location>
</feature>
<dbReference type="PANTHER" id="PTHR13767:SF2">
    <property type="entry name" value="PSEUDOURIDYLATE SYNTHASE TRUB1"/>
    <property type="match status" value="1"/>
</dbReference>
<dbReference type="GO" id="GO:0003723">
    <property type="term" value="F:RNA binding"/>
    <property type="evidence" value="ECO:0007669"/>
    <property type="project" value="InterPro"/>
</dbReference>
<dbReference type="NCBIfam" id="TIGR00431">
    <property type="entry name" value="TruB"/>
    <property type="match status" value="1"/>
</dbReference>
<dbReference type="Gene3D" id="3.30.2350.10">
    <property type="entry name" value="Pseudouridine synthase"/>
    <property type="match status" value="1"/>
</dbReference>
<protein>
    <recommendedName>
        <fullName evidence="3">tRNA pseudouridine(55) synthase</fullName>
        <ecNumber evidence="3">5.4.99.25</ecNumber>
    </recommendedName>
</protein>
<comment type="catalytic activity">
    <reaction evidence="1">
        <text>uridine(55) in tRNA = pseudouridine(55) in tRNA</text>
        <dbReference type="Rhea" id="RHEA:42532"/>
        <dbReference type="Rhea" id="RHEA-COMP:10101"/>
        <dbReference type="Rhea" id="RHEA-COMP:10102"/>
        <dbReference type="ChEBI" id="CHEBI:65314"/>
        <dbReference type="ChEBI" id="CHEBI:65315"/>
        <dbReference type="EC" id="5.4.99.25"/>
    </reaction>
</comment>
<dbReference type="HAMAP" id="MF_01080">
    <property type="entry name" value="TruB_bact"/>
    <property type="match status" value="1"/>
</dbReference>
<evidence type="ECO:0000256" key="5">
    <source>
        <dbReference type="ARBA" id="ARBA00023235"/>
    </source>
</evidence>
<dbReference type="PANTHER" id="PTHR13767">
    <property type="entry name" value="TRNA-PSEUDOURIDINE SYNTHASE"/>
    <property type="match status" value="1"/>
</dbReference>
<name>A0A849SF62_UNCEI</name>
<dbReference type="GO" id="GO:1990481">
    <property type="term" value="P:mRNA pseudouridine synthesis"/>
    <property type="evidence" value="ECO:0007669"/>
    <property type="project" value="TreeGrafter"/>
</dbReference>
<feature type="region of interest" description="Disordered" evidence="6">
    <location>
        <begin position="254"/>
        <end position="277"/>
    </location>
</feature>
<comment type="caution">
    <text evidence="9">The sequence shown here is derived from an EMBL/GenBank/DDBJ whole genome shotgun (WGS) entry which is preliminary data.</text>
</comment>
<dbReference type="GO" id="GO:0160148">
    <property type="term" value="F:tRNA pseudouridine(55) synthase activity"/>
    <property type="evidence" value="ECO:0007669"/>
    <property type="project" value="UniProtKB-EC"/>
</dbReference>
<evidence type="ECO:0000256" key="2">
    <source>
        <dbReference type="ARBA" id="ARBA00005642"/>
    </source>
</evidence>
<organism evidence="9 10">
    <name type="scientific">Eiseniibacteriota bacterium</name>
    <dbReference type="NCBI Taxonomy" id="2212470"/>
    <lineage>
        <taxon>Bacteria</taxon>
        <taxon>Candidatus Eiseniibacteriota</taxon>
    </lineage>
</organism>
<dbReference type="EMBL" id="JABFRW010000115">
    <property type="protein sequence ID" value="NOT34378.1"/>
    <property type="molecule type" value="Genomic_DNA"/>
</dbReference>
<dbReference type="GO" id="GO:0006400">
    <property type="term" value="P:tRNA modification"/>
    <property type="evidence" value="ECO:0007669"/>
    <property type="project" value="TreeGrafter"/>
</dbReference>
<proteinExistence type="inferred from homology"/>
<dbReference type="Proteomes" id="UP000580839">
    <property type="component" value="Unassembled WGS sequence"/>
</dbReference>
<keyword evidence="4" id="KW-0819">tRNA processing</keyword>
<dbReference type="InterPro" id="IPR014780">
    <property type="entry name" value="tRNA_psdUridine_synth_TruB"/>
</dbReference>
<evidence type="ECO:0000259" key="8">
    <source>
        <dbReference type="Pfam" id="PF16198"/>
    </source>
</evidence>
<reference evidence="9 10" key="1">
    <citation type="submission" date="2020-04" db="EMBL/GenBank/DDBJ databases">
        <title>Metagenomic profiling of ammonia- and methane-oxidizing microorganisms in a Dutch drinking water treatment plant.</title>
        <authorList>
            <person name="Poghosyan L."/>
            <person name="Leucker S."/>
        </authorList>
    </citation>
    <scope>NUCLEOTIDE SEQUENCE [LARGE SCALE GENOMIC DNA]</scope>
    <source>
        <strain evidence="9">S-RSF-IL-03</strain>
    </source>
</reference>
<dbReference type="InterPro" id="IPR020103">
    <property type="entry name" value="PsdUridine_synth_cat_dom_sf"/>
</dbReference>
<keyword evidence="5 9" id="KW-0413">Isomerase</keyword>
<feature type="domain" description="tRNA pseudouridylate synthase B C-terminal" evidence="8">
    <location>
        <begin position="177"/>
        <end position="234"/>
    </location>
</feature>
<gene>
    <name evidence="9" type="primary">truB</name>
    <name evidence="9" type="ORF">HOP12_09435</name>
</gene>
<dbReference type="CDD" id="cd02573">
    <property type="entry name" value="PseudoU_synth_EcTruB"/>
    <property type="match status" value="1"/>
</dbReference>
<dbReference type="EC" id="5.4.99.25" evidence="3"/>
<evidence type="ECO:0000256" key="6">
    <source>
        <dbReference type="SAM" id="MobiDB-lite"/>
    </source>
</evidence>
<evidence type="ECO:0000313" key="9">
    <source>
        <dbReference type="EMBL" id="NOT34378.1"/>
    </source>
</evidence>
<dbReference type="Pfam" id="PF01509">
    <property type="entry name" value="TruB_N"/>
    <property type="match status" value="1"/>
</dbReference>
<evidence type="ECO:0000256" key="4">
    <source>
        <dbReference type="ARBA" id="ARBA00022694"/>
    </source>
</evidence>
<evidence type="ECO:0000256" key="3">
    <source>
        <dbReference type="ARBA" id="ARBA00012787"/>
    </source>
</evidence>
<dbReference type="AlphaFoldDB" id="A0A849SF62"/>
<comment type="similarity">
    <text evidence="2">Belongs to the pseudouridine synthase TruB family. Type 1 subfamily.</text>
</comment>